<feature type="region of interest" description="Disordered" evidence="1">
    <location>
        <begin position="145"/>
        <end position="174"/>
    </location>
</feature>
<evidence type="ECO:0000256" key="1">
    <source>
        <dbReference type="SAM" id="MobiDB-lite"/>
    </source>
</evidence>
<sequence length="244" mass="25643">MRVSGGGMPQRATVPVRTARGSGLLWRAGGGLCSLGTWISWTGRRDGARGRAVRLGRLWRSCDVRRLAGRGRFGGSAVAVRLRGVRPALGLDHVVRANGVAEGRARDPATRSVREADARWMLVCCDGEAGSHGARQTRTRTVPSRLSFGGTQTESVPRLPFPGRGPGAGGEGQRPVGADLPGCAPTGLGAARGCGPRAGELGLRVDSAWSCLVRLARSRRRGYSHTFRARTANGDCGTYVPPPG</sequence>
<dbReference type="Proteomes" id="UP000199137">
    <property type="component" value="Unassembled WGS sequence"/>
</dbReference>
<proteinExistence type="predicted"/>
<organism evidence="2 3">
    <name type="scientific">Amycolatopsis rubida</name>
    <dbReference type="NCBI Taxonomy" id="112413"/>
    <lineage>
        <taxon>Bacteria</taxon>
        <taxon>Bacillati</taxon>
        <taxon>Actinomycetota</taxon>
        <taxon>Actinomycetes</taxon>
        <taxon>Pseudonocardiales</taxon>
        <taxon>Pseudonocardiaceae</taxon>
        <taxon>Amycolatopsis</taxon>
    </lineage>
</organism>
<gene>
    <name evidence="2" type="ORF">SAMN05421854_11344</name>
</gene>
<feature type="compositionally biased region" description="Polar residues" evidence="1">
    <location>
        <begin position="145"/>
        <end position="155"/>
    </location>
</feature>
<reference evidence="2 3" key="1">
    <citation type="submission" date="2016-10" db="EMBL/GenBank/DDBJ databases">
        <authorList>
            <person name="de Groot N.N."/>
        </authorList>
    </citation>
    <scope>NUCLEOTIDE SEQUENCE [LARGE SCALE GENOMIC DNA]</scope>
    <source>
        <strain evidence="2 3">DSM 44637</strain>
    </source>
</reference>
<accession>A0A1I5YUN0</accession>
<protein>
    <submittedName>
        <fullName evidence="2">Uncharacterized protein</fullName>
    </submittedName>
</protein>
<dbReference type="AlphaFoldDB" id="A0A1I5YUN0"/>
<dbReference type="EMBL" id="FOWC01000013">
    <property type="protein sequence ID" value="SFQ47973.1"/>
    <property type="molecule type" value="Genomic_DNA"/>
</dbReference>
<evidence type="ECO:0000313" key="2">
    <source>
        <dbReference type="EMBL" id="SFQ47973.1"/>
    </source>
</evidence>
<name>A0A1I5YUN0_9PSEU</name>
<evidence type="ECO:0000313" key="3">
    <source>
        <dbReference type="Proteomes" id="UP000199137"/>
    </source>
</evidence>